<dbReference type="SUPFAM" id="SSF55811">
    <property type="entry name" value="Nudix"/>
    <property type="match status" value="1"/>
</dbReference>
<sequence>MNGPLADLADPAEVVSSTRVYEGRVWDVRRDRFRFGGHELERDYVDHTGAVAVLARGEDDRVLLINQYRHPIRSRDWELPAGLLDVAGEEPLAAAQRELAEEADLVAAEWSELLVFATSPGGSDEVIRVYEARGLSPAPERFARSEEEAELLVRWVPLAEAVEAALAGRIRNSILLVAVLAAHARG</sequence>
<proteinExistence type="predicted"/>
<evidence type="ECO:0000256" key="1">
    <source>
        <dbReference type="ARBA" id="ARBA00022801"/>
    </source>
</evidence>
<evidence type="ECO:0000313" key="4">
    <source>
        <dbReference type="Proteomes" id="UP000278886"/>
    </source>
</evidence>
<protein>
    <submittedName>
        <fullName evidence="3">NUDIX hydrolase</fullName>
    </submittedName>
</protein>
<dbReference type="PANTHER" id="PTHR11839">
    <property type="entry name" value="UDP/ADP-SUGAR PYROPHOSPHATASE"/>
    <property type="match status" value="1"/>
</dbReference>
<dbReference type="InterPro" id="IPR000086">
    <property type="entry name" value="NUDIX_hydrolase_dom"/>
</dbReference>
<evidence type="ECO:0000259" key="2">
    <source>
        <dbReference type="PROSITE" id="PS51462"/>
    </source>
</evidence>
<gene>
    <name evidence="3" type="ORF">D7I47_14450</name>
</gene>
<dbReference type="OrthoDB" id="9806150at2"/>
<feature type="domain" description="Nudix hydrolase" evidence="2">
    <location>
        <begin position="45"/>
        <end position="178"/>
    </location>
</feature>
<keyword evidence="4" id="KW-1185">Reference proteome</keyword>
<dbReference type="GO" id="GO:0016787">
    <property type="term" value="F:hydrolase activity"/>
    <property type="evidence" value="ECO:0007669"/>
    <property type="project" value="UniProtKB-KW"/>
</dbReference>
<dbReference type="RefSeq" id="WP_120764008.1">
    <property type="nucleotide sequence ID" value="NZ_CP032630.1"/>
</dbReference>
<dbReference type="InterPro" id="IPR015797">
    <property type="entry name" value="NUDIX_hydrolase-like_dom_sf"/>
</dbReference>
<dbReference type="AlphaFoldDB" id="A0A387BFE4"/>
<dbReference type="GO" id="GO:0005829">
    <property type="term" value="C:cytosol"/>
    <property type="evidence" value="ECO:0007669"/>
    <property type="project" value="TreeGrafter"/>
</dbReference>
<dbReference type="CDD" id="cd24158">
    <property type="entry name" value="NUDIX_ADPRase_Rv1700"/>
    <property type="match status" value="1"/>
</dbReference>
<dbReference type="PANTHER" id="PTHR11839:SF31">
    <property type="entry name" value="ADP-RIBOSE PYROPHOSPHATASE"/>
    <property type="match status" value="1"/>
</dbReference>
<organism evidence="3 4">
    <name type="scientific">Protaetiibacter intestinalis</name>
    <dbReference type="NCBI Taxonomy" id="2419774"/>
    <lineage>
        <taxon>Bacteria</taxon>
        <taxon>Bacillati</taxon>
        <taxon>Actinomycetota</taxon>
        <taxon>Actinomycetes</taxon>
        <taxon>Micrococcales</taxon>
        <taxon>Microbacteriaceae</taxon>
        <taxon>Protaetiibacter</taxon>
    </lineage>
</organism>
<accession>A0A387BFE4</accession>
<dbReference type="EMBL" id="CP032630">
    <property type="protein sequence ID" value="AYF99629.1"/>
    <property type="molecule type" value="Genomic_DNA"/>
</dbReference>
<dbReference type="KEGG" id="lyd:D7I47_14450"/>
<dbReference type="GO" id="GO:0019693">
    <property type="term" value="P:ribose phosphate metabolic process"/>
    <property type="evidence" value="ECO:0007669"/>
    <property type="project" value="TreeGrafter"/>
</dbReference>
<keyword evidence="1 3" id="KW-0378">Hydrolase</keyword>
<dbReference type="Proteomes" id="UP000278886">
    <property type="component" value="Chromosome"/>
</dbReference>
<name>A0A387BFE4_9MICO</name>
<dbReference type="PROSITE" id="PS51462">
    <property type="entry name" value="NUDIX"/>
    <property type="match status" value="1"/>
</dbReference>
<reference evidence="4" key="1">
    <citation type="submission" date="2018-09" db="EMBL/GenBank/DDBJ databases">
        <title>Genome sequencing of strain 2DFWR-13.</title>
        <authorList>
            <person name="Heo J."/>
            <person name="Kim S.-J."/>
            <person name="Kwon S.-W."/>
        </authorList>
    </citation>
    <scope>NUCLEOTIDE SEQUENCE [LARGE SCALE GENOMIC DNA]</scope>
    <source>
        <strain evidence="4">2DFWR-13</strain>
    </source>
</reference>
<dbReference type="GO" id="GO:0006753">
    <property type="term" value="P:nucleoside phosphate metabolic process"/>
    <property type="evidence" value="ECO:0007669"/>
    <property type="project" value="TreeGrafter"/>
</dbReference>
<dbReference type="Gene3D" id="3.90.79.10">
    <property type="entry name" value="Nucleoside Triphosphate Pyrophosphohydrolase"/>
    <property type="match status" value="1"/>
</dbReference>
<evidence type="ECO:0000313" key="3">
    <source>
        <dbReference type="EMBL" id="AYF99629.1"/>
    </source>
</evidence>
<dbReference type="Pfam" id="PF00293">
    <property type="entry name" value="NUDIX"/>
    <property type="match status" value="1"/>
</dbReference>